<dbReference type="RefSeq" id="WP_089877534.1">
    <property type="nucleotide sequence ID" value="NZ_FNPF01000001.1"/>
</dbReference>
<gene>
    <name evidence="1" type="ORF">SAMN05444340_10171</name>
</gene>
<organism evidence="1 2">
    <name type="scientific">Citreimonas salinaria</name>
    <dbReference type="NCBI Taxonomy" id="321339"/>
    <lineage>
        <taxon>Bacteria</taxon>
        <taxon>Pseudomonadati</taxon>
        <taxon>Pseudomonadota</taxon>
        <taxon>Alphaproteobacteria</taxon>
        <taxon>Rhodobacterales</taxon>
        <taxon>Roseobacteraceae</taxon>
        <taxon>Citreimonas</taxon>
    </lineage>
</organism>
<evidence type="ECO:0000313" key="1">
    <source>
        <dbReference type="EMBL" id="SDX83775.1"/>
    </source>
</evidence>
<proteinExistence type="predicted"/>
<dbReference type="SUPFAM" id="SSF51735">
    <property type="entry name" value="NAD(P)-binding Rossmann-fold domains"/>
    <property type="match status" value="1"/>
</dbReference>
<dbReference type="AlphaFoldDB" id="A0A1H3EYW3"/>
<dbReference type="STRING" id="321339.SAMN05444340_10171"/>
<evidence type="ECO:0000313" key="2">
    <source>
        <dbReference type="Proteomes" id="UP000199286"/>
    </source>
</evidence>
<protein>
    <submittedName>
        <fullName evidence="1">Nucleoside-diphosphate-sugar epimerase</fullName>
    </submittedName>
</protein>
<accession>A0A1H3EYW3</accession>
<dbReference type="OrthoDB" id="9812470at2"/>
<dbReference type="InterPro" id="IPR036291">
    <property type="entry name" value="NAD(P)-bd_dom_sf"/>
</dbReference>
<sequence>MDALVGHTGFVGSTLRSQHGFDALFNSSNIDEIADGPFDGVVCAAAPGSMFEANRFPDRDLEKVEGLIERLDRVATKRFVLVSSIAVLEDFAAGLDETTTRFQNELAYGRHRRRLETFCADRFDDCLILRLPALFGSGLRKNFMFDLLNPMPSMLTEGRYAGILGVDEAIAGYYRHDPESGMYHLDRASYDRGKRRPDMDAAVKAAGLSAIQFHAPDSTHQFYDTSRLWSDIELATQHGLPLVHLATEPVRVGAIYERLAKEAMPATGAKVHHEDMRTVHADLWNKSGPYLMDGDEVMMRLAAFHTAATVAR</sequence>
<name>A0A1H3EYW3_9RHOB</name>
<dbReference type="Proteomes" id="UP000199286">
    <property type="component" value="Unassembled WGS sequence"/>
</dbReference>
<reference evidence="1 2" key="1">
    <citation type="submission" date="2016-10" db="EMBL/GenBank/DDBJ databases">
        <authorList>
            <person name="de Groot N.N."/>
        </authorList>
    </citation>
    <scope>NUCLEOTIDE SEQUENCE [LARGE SCALE GENOMIC DNA]</scope>
    <source>
        <strain evidence="1 2">DSM 26880</strain>
    </source>
</reference>
<dbReference type="EMBL" id="FNPF01000001">
    <property type="protein sequence ID" value="SDX83775.1"/>
    <property type="molecule type" value="Genomic_DNA"/>
</dbReference>
<keyword evidence="2" id="KW-1185">Reference proteome</keyword>
<dbReference type="Gene3D" id="3.40.50.720">
    <property type="entry name" value="NAD(P)-binding Rossmann-like Domain"/>
    <property type="match status" value="1"/>
</dbReference>